<evidence type="ECO:0000256" key="1">
    <source>
        <dbReference type="SAM" id="MobiDB-lite"/>
    </source>
</evidence>
<protein>
    <recommendedName>
        <fullName evidence="5">DUF4168 domain-containing protein</fullName>
    </recommendedName>
</protein>
<dbReference type="Proteomes" id="UP000249254">
    <property type="component" value="Unassembled WGS sequence"/>
</dbReference>
<feature type="region of interest" description="Disordered" evidence="1">
    <location>
        <begin position="139"/>
        <end position="199"/>
    </location>
</feature>
<accession>A0A328ANH2</accession>
<evidence type="ECO:0000256" key="2">
    <source>
        <dbReference type="SAM" id="SignalP"/>
    </source>
</evidence>
<proteinExistence type="predicted"/>
<dbReference type="EMBL" id="QFYQ01000001">
    <property type="protein sequence ID" value="RAK54388.1"/>
    <property type="molecule type" value="Genomic_DNA"/>
</dbReference>
<feature type="chain" id="PRO_5016394148" description="DUF4168 domain-containing protein" evidence="2">
    <location>
        <begin position="29"/>
        <end position="199"/>
    </location>
</feature>
<dbReference type="AlphaFoldDB" id="A0A328ANH2"/>
<keyword evidence="4" id="KW-1185">Reference proteome</keyword>
<name>A0A328ANH2_9CAUL</name>
<feature type="compositionally biased region" description="Basic residues" evidence="1">
    <location>
        <begin position="144"/>
        <end position="199"/>
    </location>
</feature>
<dbReference type="OrthoDB" id="9990831at2"/>
<evidence type="ECO:0000313" key="3">
    <source>
        <dbReference type="EMBL" id="RAK54388.1"/>
    </source>
</evidence>
<evidence type="ECO:0000313" key="4">
    <source>
        <dbReference type="Proteomes" id="UP000249254"/>
    </source>
</evidence>
<sequence>MKMSLAKSLQKGLLVAAAAMLVATPVLAQEPAPASQPAAAPVAAAAPAAPTPAYGEAQMRSFARATVDLQLVDPRDVSGQARAIEAAGMSVEQYNQMGDAMRGDPQLAARLNPYLANARAERPAIPGYTPNAYARSYSSSYRPAVHHTSSRASKSHARKGKASRASRRGHKAASSRHARSTSHKKTTAHHSTTHRKRHR</sequence>
<organism evidence="3 4">
    <name type="scientific">Phenylobacterium soli</name>
    <dbReference type="NCBI Taxonomy" id="2170551"/>
    <lineage>
        <taxon>Bacteria</taxon>
        <taxon>Pseudomonadati</taxon>
        <taxon>Pseudomonadota</taxon>
        <taxon>Alphaproteobacteria</taxon>
        <taxon>Caulobacterales</taxon>
        <taxon>Caulobacteraceae</taxon>
        <taxon>Phenylobacterium</taxon>
    </lineage>
</organism>
<reference evidence="4" key="1">
    <citation type="submission" date="2018-05" db="EMBL/GenBank/DDBJ databases">
        <authorList>
            <person name="Li X."/>
        </authorList>
    </citation>
    <scope>NUCLEOTIDE SEQUENCE [LARGE SCALE GENOMIC DNA]</scope>
    <source>
        <strain evidence="4">LX32</strain>
    </source>
</reference>
<feature type="signal peptide" evidence="2">
    <location>
        <begin position="1"/>
        <end position="28"/>
    </location>
</feature>
<keyword evidence="2" id="KW-0732">Signal</keyword>
<evidence type="ECO:0008006" key="5">
    <source>
        <dbReference type="Google" id="ProtNLM"/>
    </source>
</evidence>
<gene>
    <name evidence="3" type="ORF">DJ017_07555</name>
</gene>
<dbReference type="RefSeq" id="WP_111528139.1">
    <property type="nucleotide sequence ID" value="NZ_JBHRSG010000004.1"/>
</dbReference>
<comment type="caution">
    <text evidence="3">The sequence shown here is derived from an EMBL/GenBank/DDBJ whole genome shotgun (WGS) entry which is preliminary data.</text>
</comment>